<reference evidence="2 3" key="1">
    <citation type="submission" date="2019-06" db="EMBL/GenBank/DDBJ databases">
        <authorList>
            <person name="Livingstone P."/>
            <person name="Whitworth D."/>
        </authorList>
    </citation>
    <scope>NUCLEOTIDE SEQUENCE [LARGE SCALE GENOMIC DNA]</scope>
    <source>
        <strain evidence="2 3">AM401</strain>
    </source>
</reference>
<name>A0A540X7C2_9BACT</name>
<dbReference type="PANTHER" id="PTHR43283:SF18">
    <property type="match status" value="1"/>
</dbReference>
<gene>
    <name evidence="2" type="ORF">FJV41_04425</name>
</gene>
<accession>A0A540X7C2</accession>
<feature type="domain" description="Beta-lactamase-related" evidence="1">
    <location>
        <begin position="46"/>
        <end position="368"/>
    </location>
</feature>
<organism evidence="2 3">
    <name type="scientific">Myxococcus llanfairpwllgwyngyllgogerychwyrndrobwllllantysiliogogogochensis</name>
    <dbReference type="NCBI Taxonomy" id="2590453"/>
    <lineage>
        <taxon>Bacteria</taxon>
        <taxon>Pseudomonadati</taxon>
        <taxon>Myxococcota</taxon>
        <taxon>Myxococcia</taxon>
        <taxon>Myxococcales</taxon>
        <taxon>Cystobacterineae</taxon>
        <taxon>Myxococcaceae</taxon>
        <taxon>Myxococcus</taxon>
    </lineage>
</organism>
<evidence type="ECO:0000313" key="3">
    <source>
        <dbReference type="Proteomes" id="UP000315369"/>
    </source>
</evidence>
<dbReference type="Proteomes" id="UP000315369">
    <property type="component" value="Unassembled WGS sequence"/>
</dbReference>
<protein>
    <submittedName>
        <fullName evidence="2">Beta-lactamase family protein</fullName>
    </submittedName>
</protein>
<sequence>MPSSLVRPLARLLLPSLLGLLGLLSACTRVCSLSEPEPVRHGPDIDATAVRLMTEAKLPGLALAIIEEGQVVAVKAYGLRDVEQAAPLKTDTVMYGASLTKLVFGYLVMQLVDEGVLDLDTPIERYLKKPLPEFKKYEDLAADPRWKQLTPRMLLSHSPGVPNFRFLNPDGKLDFKFDPGARYAYSGEGINLLQFVLEDAGLGLDAGQEFQRRVFDRFGMRRTSMVWRDDFAPNVTTGYDEHGVAKAHHQRGSVRAAGSMDTTIEDYAKFLAGLMRGEGLSSKARAELLSPQLAIPWAHQFPTLTEETDPRNQTISLSAGLGMVLFNDRSGPAFFKGGHDEHTDNFALCLERGARCVVLLANSVKGPHVFPPLIEAVLGPTDMPWRWDYNPYPPPTVK</sequence>
<dbReference type="OrthoDB" id="9801061at2"/>
<evidence type="ECO:0000313" key="2">
    <source>
        <dbReference type="EMBL" id="TQF17181.1"/>
    </source>
</evidence>
<dbReference type="InterPro" id="IPR001466">
    <property type="entry name" value="Beta-lactam-related"/>
</dbReference>
<dbReference type="InterPro" id="IPR050789">
    <property type="entry name" value="Diverse_Enzym_Activities"/>
</dbReference>
<dbReference type="Pfam" id="PF00144">
    <property type="entry name" value="Beta-lactamase"/>
    <property type="match status" value="1"/>
</dbReference>
<keyword evidence="3" id="KW-1185">Reference proteome</keyword>
<dbReference type="EMBL" id="VIFM01000011">
    <property type="protein sequence ID" value="TQF17181.1"/>
    <property type="molecule type" value="Genomic_DNA"/>
</dbReference>
<dbReference type="SUPFAM" id="SSF56601">
    <property type="entry name" value="beta-lactamase/transpeptidase-like"/>
    <property type="match status" value="1"/>
</dbReference>
<dbReference type="PANTHER" id="PTHR43283">
    <property type="entry name" value="BETA-LACTAMASE-RELATED"/>
    <property type="match status" value="1"/>
</dbReference>
<proteinExistence type="predicted"/>
<dbReference type="InterPro" id="IPR012338">
    <property type="entry name" value="Beta-lactam/transpept-like"/>
</dbReference>
<comment type="caution">
    <text evidence="2">The sequence shown here is derived from an EMBL/GenBank/DDBJ whole genome shotgun (WGS) entry which is preliminary data.</text>
</comment>
<dbReference type="RefSeq" id="WP_141641143.1">
    <property type="nucleotide sequence ID" value="NZ_VIFM01000011.1"/>
</dbReference>
<dbReference type="AlphaFoldDB" id="A0A540X7C2"/>
<dbReference type="Gene3D" id="3.40.710.10">
    <property type="entry name" value="DD-peptidase/beta-lactamase superfamily"/>
    <property type="match status" value="1"/>
</dbReference>
<dbReference type="PROSITE" id="PS51257">
    <property type="entry name" value="PROKAR_LIPOPROTEIN"/>
    <property type="match status" value="1"/>
</dbReference>
<evidence type="ECO:0000259" key="1">
    <source>
        <dbReference type="Pfam" id="PF00144"/>
    </source>
</evidence>